<evidence type="ECO:0000256" key="1">
    <source>
        <dbReference type="SAM" id="MobiDB-lite"/>
    </source>
</evidence>
<feature type="transmembrane region" description="Helical" evidence="2">
    <location>
        <begin position="107"/>
        <end position="129"/>
    </location>
</feature>
<keyword evidence="2" id="KW-0812">Transmembrane</keyword>
<dbReference type="EMBL" id="CM035434">
    <property type="protein sequence ID" value="KAH7291253.1"/>
    <property type="molecule type" value="Genomic_DNA"/>
</dbReference>
<dbReference type="Proteomes" id="UP000825935">
    <property type="component" value="Chromosome 29"/>
</dbReference>
<feature type="compositionally biased region" description="Basic and acidic residues" evidence="1">
    <location>
        <begin position="386"/>
        <end position="397"/>
    </location>
</feature>
<feature type="region of interest" description="Disordered" evidence="1">
    <location>
        <begin position="207"/>
        <end position="226"/>
    </location>
</feature>
<keyword evidence="5" id="KW-1185">Reference proteome</keyword>
<name>A0A8T2R6V3_CERRI</name>
<feature type="transmembrane region" description="Helical" evidence="2">
    <location>
        <begin position="51"/>
        <end position="78"/>
    </location>
</feature>
<accession>A0A8T2R6V3</accession>
<evidence type="ECO:0000313" key="4">
    <source>
        <dbReference type="EMBL" id="KAH7291253.1"/>
    </source>
</evidence>
<sequence>MKEWFVRFCLHVIWSRRKDFYYALTVISITGNVIALLGPPLYAWALSWSPALLAIATSSGVLFQATPSVILTLGTVILRDACALQSLYARFWSALPHVAKSVLQRSVLYVVLHLILVRFVVKSGVLAGGKNNSSTQPRPEMTSVRRNNEVLSTSNVQVLYGWNWFCPGYLQSVCSTLLNFPDGVSSGACVHGGYGLARRIPSQVESAQAETRSISPETLHRQTTNQSRDQIMQLKDATSAARSPSSAAAVPSLDQVLQLQDAMSTVGFAPTDTSLAPPESGASPRLFIIEPLDELAEPDMSYCCKTADVHEAAIVSVPRLRKVDANTDLLHGVRARRKVARVRPDSVLHPSISHARSMRRAEDRRCITRRADCALGRNESAASLSGRDEESEKHSSEADMNDDELSHQEFNMKVDTFISKFKRKLTMQREEPLNMY</sequence>
<organism evidence="4 5">
    <name type="scientific">Ceratopteris richardii</name>
    <name type="common">Triangle waterfern</name>
    <dbReference type="NCBI Taxonomy" id="49495"/>
    <lineage>
        <taxon>Eukaryota</taxon>
        <taxon>Viridiplantae</taxon>
        <taxon>Streptophyta</taxon>
        <taxon>Embryophyta</taxon>
        <taxon>Tracheophyta</taxon>
        <taxon>Polypodiopsida</taxon>
        <taxon>Polypodiidae</taxon>
        <taxon>Polypodiales</taxon>
        <taxon>Pteridineae</taxon>
        <taxon>Pteridaceae</taxon>
        <taxon>Parkerioideae</taxon>
        <taxon>Ceratopteris</taxon>
    </lineage>
</organism>
<gene>
    <name evidence="3" type="ORF">KP509_29G008300</name>
    <name evidence="4" type="ORF">KP509_29G008400</name>
</gene>
<feature type="region of interest" description="Disordered" evidence="1">
    <location>
        <begin position="378"/>
        <end position="406"/>
    </location>
</feature>
<comment type="caution">
    <text evidence="4">The sequence shown here is derived from an EMBL/GenBank/DDBJ whole genome shotgun (WGS) entry which is preliminary data.</text>
</comment>
<dbReference type="OrthoDB" id="1930893at2759"/>
<dbReference type="EMBL" id="CM035434">
    <property type="protein sequence ID" value="KAH7291249.1"/>
    <property type="molecule type" value="Genomic_DNA"/>
</dbReference>
<keyword evidence="2" id="KW-1133">Transmembrane helix</keyword>
<dbReference type="AlphaFoldDB" id="A0A8T2R6V3"/>
<keyword evidence="2" id="KW-0472">Membrane</keyword>
<proteinExistence type="predicted"/>
<feature type="transmembrane region" description="Helical" evidence="2">
    <location>
        <begin position="20"/>
        <end position="45"/>
    </location>
</feature>
<evidence type="ECO:0000313" key="5">
    <source>
        <dbReference type="Proteomes" id="UP000825935"/>
    </source>
</evidence>
<evidence type="ECO:0000313" key="3">
    <source>
        <dbReference type="EMBL" id="KAH7291249.1"/>
    </source>
</evidence>
<protein>
    <submittedName>
        <fullName evidence="4">Uncharacterized protein</fullName>
    </submittedName>
</protein>
<evidence type="ECO:0000256" key="2">
    <source>
        <dbReference type="SAM" id="Phobius"/>
    </source>
</evidence>
<reference evidence="4" key="1">
    <citation type="submission" date="2021-08" db="EMBL/GenBank/DDBJ databases">
        <title>WGS assembly of Ceratopteris richardii.</title>
        <authorList>
            <person name="Marchant D.B."/>
            <person name="Chen G."/>
            <person name="Jenkins J."/>
            <person name="Shu S."/>
            <person name="Leebens-Mack J."/>
            <person name="Grimwood J."/>
            <person name="Schmutz J."/>
            <person name="Soltis P."/>
            <person name="Soltis D."/>
            <person name="Chen Z.-H."/>
        </authorList>
    </citation>
    <scope>NUCLEOTIDE SEQUENCE</scope>
    <source>
        <strain evidence="4">Whitten #5841</strain>
        <tissue evidence="4">Leaf</tissue>
    </source>
</reference>